<feature type="domain" description="Carboxylesterase type B" evidence="8">
    <location>
        <begin position="340"/>
        <end position="500"/>
    </location>
</feature>
<evidence type="ECO:0000313" key="9">
    <source>
        <dbReference type="EMBL" id="KAG0728904.1"/>
    </source>
</evidence>
<dbReference type="InterPro" id="IPR019819">
    <property type="entry name" value="Carboxylesterase_B_CS"/>
</dbReference>
<evidence type="ECO:0000259" key="8">
    <source>
        <dbReference type="Pfam" id="PF00135"/>
    </source>
</evidence>
<keyword evidence="3 5" id="KW-0378">Hydrolase</keyword>
<reference evidence="9" key="1">
    <citation type="submission" date="2020-07" db="EMBL/GenBank/DDBJ databases">
        <title>The High-quality genome of the commercially important snow crab, Chionoecetes opilio.</title>
        <authorList>
            <person name="Jeong J.-H."/>
            <person name="Ryu S."/>
        </authorList>
    </citation>
    <scope>NUCLEOTIDE SEQUENCE</scope>
    <source>
        <strain evidence="9">MADBK_172401_WGS</strain>
        <tissue evidence="9">Digestive gland</tissue>
    </source>
</reference>
<sequence length="530" mass="58962">MVCTEADKMKSSAEMNDSYMIKKRYFRGLVGVAVGGVAVGVLTVILATTIVFIQRAYPKPLEDEEGDPVVSIAKGTLKGVRERSVGGRSILSFYAIPFARPPLGELRFQDPVEEEAWMGVRNASRQPEPCLQISFQNLKDGVMTEEHVVGSEDCLYLNVFTPKVGVGVEVPVMVFLHGGGYLAGAAHLFLPHLLLDHQVVLVVPQFRLGAIGFMSTEDDVMSGNYMLKDQLAALRWVRRHIRHFGGDPHRVTLFGQSAGGSSTNILVLSPKAQGLFSRVILHSGTVLSPFNLGRRHREVAEDTASRLPSGESENSPGGGLHKNGPLSLMLKDDDPDPLTKAAAIYQYYLGRDMDFELSDNLTQLYTDYFFGVPSDMVALAHAACARPYRQTFLFELTYRGERSVSDLSNATVGKDWVIHGDDLLYLFPVEALREGLQPLASSEDFALRDYMTKLWVNFAYTGNPTPDASLGFTWDAVEEDKLNYLALTPSPTMKPDYRSKVREFYRTVLPERNEFMKKLTALKRCMQLIE</sequence>
<keyword evidence="7" id="KW-0812">Transmembrane</keyword>
<evidence type="ECO:0000256" key="1">
    <source>
        <dbReference type="ARBA" id="ARBA00005964"/>
    </source>
</evidence>
<comment type="similarity">
    <text evidence="1 5">Belongs to the type-B carboxylesterase/lipase family.</text>
</comment>
<evidence type="ECO:0000256" key="6">
    <source>
        <dbReference type="SAM" id="MobiDB-lite"/>
    </source>
</evidence>
<evidence type="ECO:0000256" key="7">
    <source>
        <dbReference type="SAM" id="Phobius"/>
    </source>
</evidence>
<dbReference type="InterPro" id="IPR019826">
    <property type="entry name" value="Carboxylesterase_B_AS"/>
</dbReference>
<keyword evidence="10" id="KW-1185">Reference proteome</keyword>
<dbReference type="OrthoDB" id="19653at2759"/>
<dbReference type="AlphaFoldDB" id="A0A8J4YR21"/>
<evidence type="ECO:0000256" key="2">
    <source>
        <dbReference type="ARBA" id="ARBA00022487"/>
    </source>
</evidence>
<comment type="caution">
    <text evidence="9">The sequence shown here is derived from an EMBL/GenBank/DDBJ whole genome shotgun (WGS) entry which is preliminary data.</text>
</comment>
<evidence type="ECO:0000313" key="10">
    <source>
        <dbReference type="Proteomes" id="UP000770661"/>
    </source>
</evidence>
<dbReference type="PROSITE" id="PS00122">
    <property type="entry name" value="CARBOXYLESTERASE_B_1"/>
    <property type="match status" value="1"/>
</dbReference>
<proteinExistence type="inferred from homology"/>
<feature type="domain" description="Carboxylesterase type B" evidence="8">
    <location>
        <begin position="67"/>
        <end position="307"/>
    </location>
</feature>
<feature type="transmembrane region" description="Helical" evidence="7">
    <location>
        <begin position="29"/>
        <end position="53"/>
    </location>
</feature>
<accession>A0A8J4YR21</accession>
<dbReference type="SUPFAM" id="SSF53474">
    <property type="entry name" value="alpha/beta-Hydrolases"/>
    <property type="match status" value="1"/>
</dbReference>
<evidence type="ECO:0000256" key="5">
    <source>
        <dbReference type="RuleBase" id="RU361235"/>
    </source>
</evidence>
<gene>
    <name evidence="9" type="primary">ESTE_0</name>
    <name evidence="9" type="ORF">GWK47_031462</name>
</gene>
<name>A0A8J4YR21_CHIOP</name>
<organism evidence="9 10">
    <name type="scientific">Chionoecetes opilio</name>
    <name type="common">Atlantic snow crab</name>
    <name type="synonym">Cancer opilio</name>
    <dbReference type="NCBI Taxonomy" id="41210"/>
    <lineage>
        <taxon>Eukaryota</taxon>
        <taxon>Metazoa</taxon>
        <taxon>Ecdysozoa</taxon>
        <taxon>Arthropoda</taxon>
        <taxon>Crustacea</taxon>
        <taxon>Multicrustacea</taxon>
        <taxon>Malacostraca</taxon>
        <taxon>Eumalacostraca</taxon>
        <taxon>Eucarida</taxon>
        <taxon>Decapoda</taxon>
        <taxon>Pleocyemata</taxon>
        <taxon>Brachyura</taxon>
        <taxon>Eubrachyura</taxon>
        <taxon>Majoidea</taxon>
        <taxon>Majidae</taxon>
        <taxon>Chionoecetes</taxon>
    </lineage>
</organism>
<dbReference type="EMBL" id="JACEEZ010001676">
    <property type="protein sequence ID" value="KAG0728904.1"/>
    <property type="molecule type" value="Genomic_DNA"/>
</dbReference>
<keyword evidence="2" id="KW-0719">Serine esterase</keyword>
<dbReference type="GO" id="GO:0052689">
    <property type="term" value="F:carboxylic ester hydrolase activity"/>
    <property type="evidence" value="ECO:0007669"/>
    <property type="project" value="UniProtKB-KW"/>
</dbReference>
<dbReference type="Gene3D" id="3.40.50.1820">
    <property type="entry name" value="alpha/beta hydrolase"/>
    <property type="match status" value="2"/>
</dbReference>
<dbReference type="Proteomes" id="UP000770661">
    <property type="component" value="Unassembled WGS sequence"/>
</dbReference>
<dbReference type="InterPro" id="IPR002018">
    <property type="entry name" value="CarbesteraseB"/>
</dbReference>
<dbReference type="InterPro" id="IPR029058">
    <property type="entry name" value="AB_hydrolase_fold"/>
</dbReference>
<dbReference type="PANTHER" id="PTHR11559">
    <property type="entry name" value="CARBOXYLESTERASE"/>
    <property type="match status" value="1"/>
</dbReference>
<evidence type="ECO:0000256" key="3">
    <source>
        <dbReference type="ARBA" id="ARBA00022801"/>
    </source>
</evidence>
<dbReference type="EC" id="3.1.1.-" evidence="5"/>
<keyword evidence="7" id="KW-1133">Transmembrane helix</keyword>
<keyword evidence="4" id="KW-0325">Glycoprotein</keyword>
<feature type="region of interest" description="Disordered" evidence="6">
    <location>
        <begin position="298"/>
        <end position="326"/>
    </location>
</feature>
<evidence type="ECO:0000256" key="4">
    <source>
        <dbReference type="ARBA" id="ARBA00023180"/>
    </source>
</evidence>
<keyword evidence="7" id="KW-0472">Membrane</keyword>
<protein>
    <recommendedName>
        <fullName evidence="5">Carboxylic ester hydrolase</fullName>
        <ecNumber evidence="5">3.1.1.-</ecNumber>
    </recommendedName>
</protein>
<dbReference type="Pfam" id="PF00135">
    <property type="entry name" value="COesterase"/>
    <property type="match status" value="2"/>
</dbReference>
<dbReference type="PROSITE" id="PS00941">
    <property type="entry name" value="CARBOXYLESTERASE_B_2"/>
    <property type="match status" value="1"/>
</dbReference>
<dbReference type="InterPro" id="IPR050309">
    <property type="entry name" value="Type-B_Carboxylest/Lipase"/>
</dbReference>